<dbReference type="HAMAP" id="MF_01401">
    <property type="entry name" value="MsrA"/>
    <property type="match status" value="1"/>
</dbReference>
<protein>
    <recommendedName>
        <fullName evidence="4">Peptide methionine sulfoxide reductase MsrA</fullName>
        <shortName evidence="4">Protein-methionine-S-oxide reductase</shortName>
        <ecNumber evidence="4">1.8.4.11</ecNumber>
    </recommendedName>
    <alternativeName>
        <fullName evidence="4">Peptide-methionine (S)-S-oxide reductase</fullName>
        <shortName evidence="4">Peptide Met(O) reductase</shortName>
    </alternativeName>
</protein>
<dbReference type="PANTHER" id="PTHR43774">
    <property type="entry name" value="PEPTIDE METHIONINE SULFOXIDE REDUCTASE"/>
    <property type="match status" value="1"/>
</dbReference>
<evidence type="ECO:0000313" key="6">
    <source>
        <dbReference type="EMBL" id="QKF79772.1"/>
    </source>
</evidence>
<dbReference type="SUPFAM" id="SSF55068">
    <property type="entry name" value="Peptide methionine sulfoxide reductase"/>
    <property type="match status" value="1"/>
</dbReference>
<dbReference type="Proteomes" id="UP000509246">
    <property type="component" value="Chromosome"/>
</dbReference>
<evidence type="ECO:0000313" key="7">
    <source>
        <dbReference type="Proteomes" id="UP000509246"/>
    </source>
</evidence>
<keyword evidence="1 4" id="KW-0560">Oxidoreductase</keyword>
<dbReference type="EC" id="1.8.4.11" evidence="4"/>
<dbReference type="EMBL" id="CP053825">
    <property type="protein sequence ID" value="QKF79772.1"/>
    <property type="molecule type" value="Genomic_DNA"/>
</dbReference>
<evidence type="ECO:0000256" key="1">
    <source>
        <dbReference type="ARBA" id="ARBA00023002"/>
    </source>
</evidence>
<dbReference type="InterPro" id="IPR002569">
    <property type="entry name" value="Met_Sox_Rdtase_MsrA_dom"/>
</dbReference>
<reference evidence="6 7" key="1">
    <citation type="submission" date="2020-05" db="EMBL/GenBank/DDBJ databases">
        <title>Complete genome sequencing of Campylobacter and Arcobacter type strains.</title>
        <authorList>
            <person name="Miller W.G."/>
            <person name="Yee E."/>
        </authorList>
    </citation>
    <scope>NUCLEOTIDE SEQUENCE [LARGE SCALE GENOMIC DNA]</scope>
    <source>
        <strain evidence="6 7">CCUG 73571</strain>
    </source>
</reference>
<dbReference type="PANTHER" id="PTHR43774:SF1">
    <property type="entry name" value="PEPTIDE METHIONINE SULFOXIDE REDUCTASE MSRA 2"/>
    <property type="match status" value="1"/>
</dbReference>
<dbReference type="GO" id="GO:0008113">
    <property type="term" value="F:peptide-methionine (S)-S-oxide reductase activity"/>
    <property type="evidence" value="ECO:0007669"/>
    <property type="project" value="UniProtKB-UniRule"/>
</dbReference>
<evidence type="ECO:0000256" key="2">
    <source>
        <dbReference type="ARBA" id="ARBA00047806"/>
    </source>
</evidence>
<comment type="similarity">
    <text evidence="4">Belongs to the MsrA Met sulfoxide reductase family.</text>
</comment>
<sequence length="174" mass="19871">MSVFSKEIILGAGCFWCTQAVFDNIKGVIHTEVGYTGGKANPNYESVVNGDGNIEVAKIKYNEKQISLEKILEIFLKIHDPTSKDKQGADEGVQYRSAIFYQDNNDFKIISNFLQNAQKNYIKPIATQVAKLEIYYKGEEYHQDYFKKNPKQAYCRFVITPKLEKLANIASFSF</sequence>
<dbReference type="Gene3D" id="3.30.1060.10">
    <property type="entry name" value="Peptide methionine sulphoxide reductase MsrA"/>
    <property type="match status" value="1"/>
</dbReference>
<gene>
    <name evidence="4 6" type="primary">msrA</name>
    <name evidence="6" type="ORF">CARM_0862</name>
</gene>
<feature type="domain" description="Peptide methionine sulphoxide reductase MsrA" evidence="5">
    <location>
        <begin position="7"/>
        <end position="155"/>
    </location>
</feature>
<proteinExistence type="inferred from homology"/>
<comment type="catalytic activity">
    <reaction evidence="3 4">
        <text>[thioredoxin]-disulfide + L-methionine + H2O = L-methionine (S)-S-oxide + [thioredoxin]-dithiol</text>
        <dbReference type="Rhea" id="RHEA:19993"/>
        <dbReference type="Rhea" id="RHEA-COMP:10698"/>
        <dbReference type="Rhea" id="RHEA-COMP:10700"/>
        <dbReference type="ChEBI" id="CHEBI:15377"/>
        <dbReference type="ChEBI" id="CHEBI:29950"/>
        <dbReference type="ChEBI" id="CHEBI:50058"/>
        <dbReference type="ChEBI" id="CHEBI:57844"/>
        <dbReference type="ChEBI" id="CHEBI:58772"/>
        <dbReference type="EC" id="1.8.4.11"/>
    </reaction>
</comment>
<dbReference type="GeneID" id="56586600"/>
<accession>A0A7L5HNN4</accession>
<evidence type="ECO:0000259" key="5">
    <source>
        <dbReference type="Pfam" id="PF01625"/>
    </source>
</evidence>
<keyword evidence="7" id="KW-1185">Reference proteome</keyword>
<dbReference type="Pfam" id="PF01625">
    <property type="entry name" value="PMSR"/>
    <property type="match status" value="1"/>
</dbReference>
<evidence type="ECO:0000256" key="4">
    <source>
        <dbReference type="HAMAP-Rule" id="MF_01401"/>
    </source>
</evidence>
<dbReference type="AlphaFoldDB" id="A0A7L5HNN4"/>
<comment type="catalytic activity">
    <reaction evidence="2 4">
        <text>L-methionyl-[protein] + [thioredoxin]-disulfide + H2O = L-methionyl-(S)-S-oxide-[protein] + [thioredoxin]-dithiol</text>
        <dbReference type="Rhea" id="RHEA:14217"/>
        <dbReference type="Rhea" id="RHEA-COMP:10698"/>
        <dbReference type="Rhea" id="RHEA-COMP:10700"/>
        <dbReference type="Rhea" id="RHEA-COMP:12313"/>
        <dbReference type="Rhea" id="RHEA-COMP:12315"/>
        <dbReference type="ChEBI" id="CHEBI:15377"/>
        <dbReference type="ChEBI" id="CHEBI:16044"/>
        <dbReference type="ChEBI" id="CHEBI:29950"/>
        <dbReference type="ChEBI" id="CHEBI:44120"/>
        <dbReference type="ChEBI" id="CHEBI:50058"/>
        <dbReference type="EC" id="1.8.4.11"/>
    </reaction>
</comment>
<organism evidence="6 7">
    <name type="scientific">Campylobacter armoricus</name>
    <dbReference type="NCBI Taxonomy" id="2505970"/>
    <lineage>
        <taxon>Bacteria</taxon>
        <taxon>Pseudomonadati</taxon>
        <taxon>Campylobacterota</taxon>
        <taxon>Epsilonproteobacteria</taxon>
        <taxon>Campylobacterales</taxon>
        <taxon>Campylobacteraceae</taxon>
        <taxon>Campylobacter</taxon>
    </lineage>
</organism>
<name>A0A7L5HNN4_9BACT</name>
<dbReference type="RefSeq" id="WP_139425354.1">
    <property type="nucleotide sequence ID" value="NZ_CBCSFY010000002.1"/>
</dbReference>
<feature type="active site" evidence="4">
    <location>
        <position position="14"/>
    </location>
</feature>
<evidence type="ECO:0000256" key="3">
    <source>
        <dbReference type="ARBA" id="ARBA00048782"/>
    </source>
</evidence>
<comment type="function">
    <text evidence="4">Has an important function as a repair enzyme for proteins that have been inactivated by oxidation. Catalyzes the reversible oxidation-reduction of methionine sulfoxide in proteins to methionine.</text>
</comment>
<dbReference type="NCBIfam" id="TIGR00401">
    <property type="entry name" value="msrA"/>
    <property type="match status" value="1"/>
</dbReference>
<dbReference type="KEGG" id="carm:CARM_0862"/>
<dbReference type="InterPro" id="IPR036509">
    <property type="entry name" value="Met_Sox_Rdtase_MsrA_sf"/>
</dbReference>